<sequence>MSDDLLITGIGAIVSGDLTAPILAGDSVLCRDGLIAAVGRLDDVHPGGTPRTIDANGTTLVPGLIDAHTHPVLGDYTPRQNTSGWIESYVHGGVTTLVSCGEPHTPGRPRDAAGVKALAILAHKSFATVRPLGAKVHAGALLLEPGLTEEDFAEAAAEGCWLLGEIGISSVSDPAAAVPLVEAAKRHGFLVPVHVGGASVPGSTVIGADMVVAVQPDVAVHCNGGPTAPSHDDVVRIIEETDAAIEIVQAGNTRALRDVVRELMRRDLVDRLQIGSDTPSGTGVIPVGILRTMAYASALAGLEPELAVCAATGSTARRYRRNTGIIEPGREADLVFLSTPRGSAAPTALEALRAGDIPAVCGVIIDGVVRVTASRVTPPPSHAPSFG</sequence>
<dbReference type="InterPro" id="IPR006680">
    <property type="entry name" value="Amidohydro-rel"/>
</dbReference>
<feature type="domain" description="Amidohydrolase-related" evidence="1">
    <location>
        <begin position="59"/>
        <end position="345"/>
    </location>
</feature>
<organism evidence="2 3">
    <name type="scientific">Microtetraspora fusca</name>
    <dbReference type="NCBI Taxonomy" id="1997"/>
    <lineage>
        <taxon>Bacteria</taxon>
        <taxon>Bacillati</taxon>
        <taxon>Actinomycetota</taxon>
        <taxon>Actinomycetes</taxon>
        <taxon>Streptosporangiales</taxon>
        <taxon>Streptosporangiaceae</taxon>
        <taxon>Microtetraspora</taxon>
    </lineage>
</organism>
<protein>
    <submittedName>
        <fullName evidence="2">Amidohydrolase family protein</fullName>
    </submittedName>
</protein>
<dbReference type="Pfam" id="PF01979">
    <property type="entry name" value="Amidohydro_1"/>
    <property type="match status" value="1"/>
</dbReference>
<dbReference type="InterPro" id="IPR051781">
    <property type="entry name" value="Metallo-dep_Hydrolase"/>
</dbReference>
<dbReference type="InterPro" id="IPR032466">
    <property type="entry name" value="Metal_Hydrolase"/>
</dbReference>
<accession>A0ABW6VAN7</accession>
<keyword evidence="3" id="KW-1185">Reference proteome</keyword>
<proteinExistence type="predicted"/>
<evidence type="ECO:0000313" key="2">
    <source>
        <dbReference type="EMBL" id="MFF4776405.1"/>
    </source>
</evidence>
<dbReference type="Gene3D" id="2.30.40.10">
    <property type="entry name" value="Urease, subunit C, domain 1"/>
    <property type="match status" value="1"/>
</dbReference>
<gene>
    <name evidence="2" type="ORF">ACFY05_26445</name>
</gene>
<reference evidence="2 3" key="1">
    <citation type="submission" date="2024-10" db="EMBL/GenBank/DDBJ databases">
        <title>The Natural Products Discovery Center: Release of the First 8490 Sequenced Strains for Exploring Actinobacteria Biosynthetic Diversity.</title>
        <authorList>
            <person name="Kalkreuter E."/>
            <person name="Kautsar S.A."/>
            <person name="Yang D."/>
            <person name="Bader C.D."/>
            <person name="Teijaro C.N."/>
            <person name="Fluegel L."/>
            <person name="Davis C.M."/>
            <person name="Simpson J.R."/>
            <person name="Lauterbach L."/>
            <person name="Steele A.D."/>
            <person name="Gui C."/>
            <person name="Meng S."/>
            <person name="Li G."/>
            <person name="Viehrig K."/>
            <person name="Ye F."/>
            <person name="Su P."/>
            <person name="Kiefer A.F."/>
            <person name="Nichols A."/>
            <person name="Cepeda A.J."/>
            <person name="Yan W."/>
            <person name="Fan B."/>
            <person name="Jiang Y."/>
            <person name="Adhikari A."/>
            <person name="Zheng C.-J."/>
            <person name="Schuster L."/>
            <person name="Cowan T.M."/>
            <person name="Smanski M.J."/>
            <person name="Chevrette M.G."/>
            <person name="De Carvalho L.P.S."/>
            <person name="Shen B."/>
        </authorList>
    </citation>
    <scope>NUCLEOTIDE SEQUENCE [LARGE SCALE GENOMIC DNA]</scope>
    <source>
        <strain evidence="2 3">NPDC001281</strain>
    </source>
</reference>
<name>A0ABW6VAN7_MICFU</name>
<dbReference type="SUPFAM" id="SSF51556">
    <property type="entry name" value="Metallo-dependent hydrolases"/>
    <property type="match status" value="1"/>
</dbReference>
<evidence type="ECO:0000259" key="1">
    <source>
        <dbReference type="Pfam" id="PF01979"/>
    </source>
</evidence>
<dbReference type="Gene3D" id="3.20.20.140">
    <property type="entry name" value="Metal-dependent hydrolases"/>
    <property type="match status" value="1"/>
</dbReference>
<comment type="caution">
    <text evidence="2">The sequence shown here is derived from an EMBL/GenBank/DDBJ whole genome shotgun (WGS) entry which is preliminary data.</text>
</comment>
<dbReference type="CDD" id="cd01292">
    <property type="entry name" value="metallo-dependent_hydrolases"/>
    <property type="match status" value="1"/>
</dbReference>
<dbReference type="Proteomes" id="UP001602119">
    <property type="component" value="Unassembled WGS sequence"/>
</dbReference>
<dbReference type="EMBL" id="JBIAXI010000017">
    <property type="protein sequence ID" value="MFF4776405.1"/>
    <property type="molecule type" value="Genomic_DNA"/>
</dbReference>
<dbReference type="PANTHER" id="PTHR43135">
    <property type="entry name" value="ALPHA-D-RIBOSE 1-METHYLPHOSPHONATE 5-TRIPHOSPHATE DIPHOSPHATASE"/>
    <property type="match status" value="1"/>
</dbReference>
<dbReference type="PANTHER" id="PTHR43135:SF3">
    <property type="entry name" value="ALPHA-D-RIBOSE 1-METHYLPHOSPHONATE 5-TRIPHOSPHATE DIPHOSPHATASE"/>
    <property type="match status" value="1"/>
</dbReference>
<evidence type="ECO:0000313" key="3">
    <source>
        <dbReference type="Proteomes" id="UP001602119"/>
    </source>
</evidence>
<dbReference type="InterPro" id="IPR011059">
    <property type="entry name" value="Metal-dep_hydrolase_composite"/>
</dbReference>
<dbReference type="SUPFAM" id="SSF51338">
    <property type="entry name" value="Composite domain of metallo-dependent hydrolases"/>
    <property type="match status" value="1"/>
</dbReference>
<dbReference type="RefSeq" id="WP_387344773.1">
    <property type="nucleotide sequence ID" value="NZ_JBIAXI010000017.1"/>
</dbReference>